<organism evidence="3 4">
    <name type="scientific">Furfurilactobacillus curtus</name>
    <dbReference type="NCBI Taxonomy" id="1746200"/>
    <lineage>
        <taxon>Bacteria</taxon>
        <taxon>Bacillati</taxon>
        <taxon>Bacillota</taxon>
        <taxon>Bacilli</taxon>
        <taxon>Lactobacillales</taxon>
        <taxon>Lactobacillaceae</taxon>
        <taxon>Furfurilactobacillus</taxon>
    </lineage>
</organism>
<dbReference type="EMBL" id="BQXO01000001">
    <property type="protein sequence ID" value="GKT05010.1"/>
    <property type="molecule type" value="Genomic_DNA"/>
</dbReference>
<gene>
    <name evidence="3" type="ORF">JCM31185_02990</name>
</gene>
<evidence type="ECO:0000313" key="3">
    <source>
        <dbReference type="EMBL" id="GKT05010.1"/>
    </source>
</evidence>
<dbReference type="Pfam" id="PF17881">
    <property type="entry name" value="TseB"/>
    <property type="match status" value="1"/>
</dbReference>
<evidence type="ECO:0000256" key="1">
    <source>
        <dbReference type="SAM" id="Phobius"/>
    </source>
</evidence>
<keyword evidence="1" id="KW-1133">Transmembrane helix</keyword>
<accession>A0ABQ5JM28</accession>
<dbReference type="InterPro" id="IPR046350">
    <property type="entry name" value="Cystatin_sf"/>
</dbReference>
<protein>
    <recommendedName>
        <fullName evidence="2">Cell wall elongation regulator TseB-like domain-containing protein</fullName>
    </recommendedName>
</protein>
<feature type="domain" description="Cell wall elongation regulator TseB-like" evidence="2">
    <location>
        <begin position="46"/>
        <end position="88"/>
    </location>
</feature>
<evidence type="ECO:0000259" key="2">
    <source>
        <dbReference type="Pfam" id="PF17881"/>
    </source>
</evidence>
<sequence length="166" mass="18907">MQRRRRQRKNWGQITLWSVLAVILIVGSVMIVFHEALRPANTAAKQTVQIARKAGVNDAKGFLTFNRQQTYYAVNGHNRKGKSVYVIVAKKNGHVTIVHVKAGQTKTAILQRVWSKQQPKKVLNVGLGIRNGQPVWEVTYLNQKGNLCYDLIRYRDSKTIQSIQNL</sequence>
<dbReference type="Proteomes" id="UP001628078">
    <property type="component" value="Unassembled WGS sequence"/>
</dbReference>
<keyword evidence="4" id="KW-1185">Reference proteome</keyword>
<proteinExistence type="predicted"/>
<comment type="caution">
    <text evidence="3">The sequence shown here is derived from an EMBL/GenBank/DDBJ whole genome shotgun (WGS) entry which is preliminary data.</text>
</comment>
<keyword evidence="1" id="KW-0812">Transmembrane</keyword>
<evidence type="ECO:0000313" key="4">
    <source>
        <dbReference type="Proteomes" id="UP001628078"/>
    </source>
</evidence>
<name>A0ABQ5JM28_9LACO</name>
<dbReference type="Gene3D" id="3.10.450.40">
    <property type="match status" value="2"/>
</dbReference>
<keyword evidence="1" id="KW-0472">Membrane</keyword>
<feature type="transmembrane region" description="Helical" evidence="1">
    <location>
        <begin position="12"/>
        <end position="33"/>
    </location>
</feature>
<dbReference type="InterPro" id="IPR041401">
    <property type="entry name" value="TseB-like_dom"/>
</dbReference>
<reference evidence="3 4" key="1">
    <citation type="submission" date="2022-03" db="EMBL/GenBank/DDBJ databases">
        <title>Draft genome sequence of Furfurilactobacillus curtus JCM 31185.</title>
        <authorList>
            <person name="Suzuki S."/>
            <person name="Endo A."/>
            <person name="Kajikawa A."/>
        </authorList>
    </citation>
    <scope>NUCLEOTIDE SEQUENCE [LARGE SCALE GENOMIC DNA]</scope>
    <source>
        <strain evidence="3 4">JCM 31185</strain>
    </source>
</reference>
<dbReference type="SUPFAM" id="SSF54403">
    <property type="entry name" value="Cystatin/monellin"/>
    <property type="match status" value="2"/>
</dbReference>
<dbReference type="RefSeq" id="WP_407882275.1">
    <property type="nucleotide sequence ID" value="NZ_BQXO01000001.1"/>
</dbReference>